<keyword evidence="2" id="KW-1185">Reference proteome</keyword>
<dbReference type="AlphaFoldDB" id="A0AAP0FW88"/>
<evidence type="ECO:0000313" key="1">
    <source>
        <dbReference type="EMBL" id="KAK8918993.1"/>
    </source>
</evidence>
<reference evidence="1 2" key="1">
    <citation type="journal article" date="2022" name="Nat. Plants">
        <title>Genomes of leafy and leafless Platanthera orchids illuminate the evolution of mycoheterotrophy.</title>
        <authorList>
            <person name="Li M.H."/>
            <person name="Liu K.W."/>
            <person name="Li Z."/>
            <person name="Lu H.C."/>
            <person name="Ye Q.L."/>
            <person name="Zhang D."/>
            <person name="Wang J.Y."/>
            <person name="Li Y.F."/>
            <person name="Zhong Z.M."/>
            <person name="Liu X."/>
            <person name="Yu X."/>
            <person name="Liu D.K."/>
            <person name="Tu X.D."/>
            <person name="Liu B."/>
            <person name="Hao Y."/>
            <person name="Liao X.Y."/>
            <person name="Jiang Y.T."/>
            <person name="Sun W.H."/>
            <person name="Chen J."/>
            <person name="Chen Y.Q."/>
            <person name="Ai Y."/>
            <person name="Zhai J.W."/>
            <person name="Wu S.S."/>
            <person name="Zhou Z."/>
            <person name="Hsiao Y.Y."/>
            <person name="Wu W.L."/>
            <person name="Chen Y.Y."/>
            <person name="Lin Y.F."/>
            <person name="Hsu J.L."/>
            <person name="Li C.Y."/>
            <person name="Wang Z.W."/>
            <person name="Zhao X."/>
            <person name="Zhong W.Y."/>
            <person name="Ma X.K."/>
            <person name="Ma L."/>
            <person name="Huang J."/>
            <person name="Chen G.Z."/>
            <person name="Huang M.Z."/>
            <person name="Huang L."/>
            <person name="Peng D.H."/>
            <person name="Luo Y.B."/>
            <person name="Zou S.Q."/>
            <person name="Chen S.P."/>
            <person name="Lan S."/>
            <person name="Tsai W.C."/>
            <person name="Van de Peer Y."/>
            <person name="Liu Z.J."/>
        </authorList>
    </citation>
    <scope>NUCLEOTIDE SEQUENCE [LARGE SCALE GENOMIC DNA]</scope>
    <source>
        <strain evidence="1">Lor287</strain>
    </source>
</reference>
<sequence>MTNGCYAFLFRRKPRRWSSMSCSRTTRPGRQGLRGRYLHYRRLQIVEDAKGIQEIFDKFKKSGFERIEQLKCACIQEKRSVEDSIVIEEMSDKLKKSCLEMIEQLKDMLGFVLVSPDLDIDCKDTKFEGDKCANEVITPRVPSPHTEYEIQLSVEDMEMIDEMSEKLTKYIEVLGKLKAMHGFTSHSRDFYIDRKKKKPSGINTRRSHVFNLDMVDEVVHGGPVYAHLDSHIYPVKMEEATTAC</sequence>
<dbReference type="Proteomes" id="UP001418222">
    <property type="component" value="Unassembled WGS sequence"/>
</dbReference>
<organism evidence="1 2">
    <name type="scientific">Platanthera zijinensis</name>
    <dbReference type="NCBI Taxonomy" id="2320716"/>
    <lineage>
        <taxon>Eukaryota</taxon>
        <taxon>Viridiplantae</taxon>
        <taxon>Streptophyta</taxon>
        <taxon>Embryophyta</taxon>
        <taxon>Tracheophyta</taxon>
        <taxon>Spermatophyta</taxon>
        <taxon>Magnoliopsida</taxon>
        <taxon>Liliopsida</taxon>
        <taxon>Asparagales</taxon>
        <taxon>Orchidaceae</taxon>
        <taxon>Orchidoideae</taxon>
        <taxon>Orchideae</taxon>
        <taxon>Orchidinae</taxon>
        <taxon>Platanthera</taxon>
    </lineage>
</organism>
<dbReference type="EMBL" id="JBBWWQ010000019">
    <property type="protein sequence ID" value="KAK8918993.1"/>
    <property type="molecule type" value="Genomic_DNA"/>
</dbReference>
<comment type="caution">
    <text evidence="1">The sequence shown here is derived from an EMBL/GenBank/DDBJ whole genome shotgun (WGS) entry which is preliminary data.</text>
</comment>
<accession>A0AAP0FW88</accession>
<evidence type="ECO:0000313" key="2">
    <source>
        <dbReference type="Proteomes" id="UP001418222"/>
    </source>
</evidence>
<name>A0AAP0FW88_9ASPA</name>
<proteinExistence type="predicted"/>
<protein>
    <submittedName>
        <fullName evidence="1">Uncharacterized protein</fullName>
    </submittedName>
</protein>
<gene>
    <name evidence="1" type="ORF">KSP39_PZI020979</name>
</gene>